<proteinExistence type="predicted"/>
<dbReference type="AlphaFoldDB" id="A0AAV7BXT1"/>
<evidence type="ECO:0000256" key="1">
    <source>
        <dbReference type="SAM" id="Phobius"/>
    </source>
</evidence>
<comment type="caution">
    <text evidence="2">The sequence shown here is derived from an EMBL/GenBank/DDBJ whole genome shotgun (WGS) entry which is preliminary data.</text>
</comment>
<accession>A0AAV7BXT1</accession>
<evidence type="ECO:0000313" key="3">
    <source>
        <dbReference type="Proteomes" id="UP000824782"/>
    </source>
</evidence>
<reference evidence="2" key="1">
    <citation type="thesis" date="2020" institute="ProQuest LLC" country="789 East Eisenhower Parkway, Ann Arbor, MI, USA">
        <title>Comparative Genomics and Chromosome Evolution.</title>
        <authorList>
            <person name="Mudd A.B."/>
        </authorList>
    </citation>
    <scope>NUCLEOTIDE SEQUENCE</scope>
    <source>
        <strain evidence="2">237g6f4</strain>
        <tissue evidence="2">Blood</tissue>
    </source>
</reference>
<organism evidence="2 3">
    <name type="scientific">Engystomops pustulosus</name>
    <name type="common">Tungara frog</name>
    <name type="synonym">Physalaemus pustulosus</name>
    <dbReference type="NCBI Taxonomy" id="76066"/>
    <lineage>
        <taxon>Eukaryota</taxon>
        <taxon>Metazoa</taxon>
        <taxon>Chordata</taxon>
        <taxon>Craniata</taxon>
        <taxon>Vertebrata</taxon>
        <taxon>Euteleostomi</taxon>
        <taxon>Amphibia</taxon>
        <taxon>Batrachia</taxon>
        <taxon>Anura</taxon>
        <taxon>Neobatrachia</taxon>
        <taxon>Hyloidea</taxon>
        <taxon>Leptodactylidae</taxon>
        <taxon>Leiuperinae</taxon>
        <taxon>Engystomops</taxon>
    </lineage>
</organism>
<keyword evidence="1" id="KW-1133">Transmembrane helix</keyword>
<keyword evidence="3" id="KW-1185">Reference proteome</keyword>
<evidence type="ECO:0000313" key="2">
    <source>
        <dbReference type="EMBL" id="KAG8577087.1"/>
    </source>
</evidence>
<name>A0AAV7BXT1_ENGPU</name>
<gene>
    <name evidence="2" type="ORF">GDO81_010063</name>
</gene>
<sequence>MYGSKCCKWCKIFWHFKVQQYLLFHFLCFIFCIRIVHCLCSFLSLAQNNTNDNECQILSHDCELTKNYYDLEYG</sequence>
<feature type="transmembrane region" description="Helical" evidence="1">
    <location>
        <begin position="21"/>
        <end position="46"/>
    </location>
</feature>
<dbReference type="Proteomes" id="UP000824782">
    <property type="component" value="Unassembled WGS sequence"/>
</dbReference>
<protein>
    <submittedName>
        <fullName evidence="2">Uncharacterized protein</fullName>
    </submittedName>
</protein>
<keyword evidence="1" id="KW-0812">Transmembrane</keyword>
<keyword evidence="1" id="KW-0472">Membrane</keyword>
<dbReference type="EMBL" id="WNYA01000004">
    <property type="protein sequence ID" value="KAG8577087.1"/>
    <property type="molecule type" value="Genomic_DNA"/>
</dbReference>